<organism evidence="5 6">
    <name type="scientific">Actinacidiphila reveromycinica</name>
    <dbReference type="NCBI Taxonomy" id="659352"/>
    <lineage>
        <taxon>Bacteria</taxon>
        <taxon>Bacillati</taxon>
        <taxon>Actinomycetota</taxon>
        <taxon>Actinomycetes</taxon>
        <taxon>Kitasatosporales</taxon>
        <taxon>Streptomycetaceae</taxon>
        <taxon>Actinacidiphila</taxon>
    </lineage>
</organism>
<keyword evidence="5" id="KW-0560">Oxidoreductase</keyword>
<reference evidence="5 6" key="4">
    <citation type="journal article" date="2020" name="Sci. Rep.">
        <title>beta-carboline chemical signals induce reveromycin production through a LuxR family regulator in Streptomyces sp. SN-593.</title>
        <authorList>
            <person name="Panthee S."/>
            <person name="Kito N."/>
            <person name="Hayashi T."/>
            <person name="Shimizu T."/>
            <person name="Ishikawa J."/>
            <person name="Hamamoto H."/>
            <person name="Osada H."/>
            <person name="Takahashi S."/>
        </authorList>
    </citation>
    <scope>NUCLEOTIDE SEQUENCE [LARGE SCALE GENOMIC DNA]</scope>
    <source>
        <strain evidence="5 6">SN-593</strain>
    </source>
</reference>
<dbReference type="InterPro" id="IPR002938">
    <property type="entry name" value="FAD-bd"/>
</dbReference>
<dbReference type="Pfam" id="PF01494">
    <property type="entry name" value="FAD_binding_3"/>
    <property type="match status" value="1"/>
</dbReference>
<dbReference type="AlphaFoldDB" id="A0A7U3VT33"/>
<dbReference type="PANTHER" id="PTHR43004:SF19">
    <property type="entry name" value="BINDING MONOOXYGENASE, PUTATIVE (JCVI)-RELATED"/>
    <property type="match status" value="1"/>
</dbReference>
<feature type="domain" description="FAD-binding" evidence="4">
    <location>
        <begin position="5"/>
        <end position="339"/>
    </location>
</feature>
<dbReference type="InterPro" id="IPR036188">
    <property type="entry name" value="FAD/NAD-bd_sf"/>
</dbReference>
<dbReference type="GO" id="GO:0016709">
    <property type="term" value="F:oxidoreductase activity, acting on paired donors, with incorporation or reduction of molecular oxygen, NAD(P)H as one donor, and incorporation of one atom of oxygen"/>
    <property type="evidence" value="ECO:0007669"/>
    <property type="project" value="UniProtKB-ARBA"/>
</dbReference>
<dbReference type="PRINTS" id="PR00420">
    <property type="entry name" value="RNGMNOXGNASE"/>
</dbReference>
<dbReference type="Proteomes" id="UP000595703">
    <property type="component" value="Chromosome"/>
</dbReference>
<dbReference type="Gene3D" id="3.30.70.2450">
    <property type="match status" value="1"/>
</dbReference>
<evidence type="ECO:0000256" key="1">
    <source>
        <dbReference type="ARBA" id="ARBA00001974"/>
    </source>
</evidence>
<dbReference type="GO" id="GO:0071949">
    <property type="term" value="F:FAD binding"/>
    <property type="evidence" value="ECO:0007669"/>
    <property type="project" value="InterPro"/>
</dbReference>
<evidence type="ECO:0000256" key="3">
    <source>
        <dbReference type="ARBA" id="ARBA00022827"/>
    </source>
</evidence>
<evidence type="ECO:0000313" key="6">
    <source>
        <dbReference type="Proteomes" id="UP000595703"/>
    </source>
</evidence>
<reference evidence="5 6" key="2">
    <citation type="journal article" date="2011" name="J. Antibiot.">
        <title>Furaquinocins I and J: novel polyketide isoprenoid hybrid compounds from Streptomyces reveromyceticus SN-593.</title>
        <authorList>
            <person name="Panthee S."/>
            <person name="Takahashi S."/>
            <person name="Takagi H."/>
            <person name="Nogawa T."/>
            <person name="Oowada E."/>
            <person name="Uramoto M."/>
            <person name="Osada H."/>
        </authorList>
    </citation>
    <scope>NUCLEOTIDE SEQUENCE [LARGE SCALE GENOMIC DNA]</scope>
    <source>
        <strain evidence="5 6">SN-593</strain>
    </source>
</reference>
<comment type="cofactor">
    <cofactor evidence="1">
        <name>FAD</name>
        <dbReference type="ChEBI" id="CHEBI:57692"/>
    </cofactor>
</comment>
<dbReference type="Gene3D" id="3.50.50.60">
    <property type="entry name" value="FAD/NAD(P)-binding domain"/>
    <property type="match status" value="1"/>
</dbReference>
<keyword evidence="5" id="KW-0503">Monooxygenase</keyword>
<keyword evidence="2" id="KW-0285">Flavoprotein</keyword>
<evidence type="ECO:0000256" key="2">
    <source>
        <dbReference type="ARBA" id="ARBA00022630"/>
    </source>
</evidence>
<dbReference type="KEGG" id="arev:RVR_10208"/>
<name>A0A7U3VT33_9ACTN</name>
<dbReference type="EMBL" id="AP018365">
    <property type="protein sequence ID" value="BBB02320.1"/>
    <property type="molecule type" value="Genomic_DNA"/>
</dbReference>
<evidence type="ECO:0000313" key="5">
    <source>
        <dbReference type="EMBL" id="BBB02320.1"/>
    </source>
</evidence>
<keyword evidence="6" id="KW-1185">Reference proteome</keyword>
<proteinExistence type="predicted"/>
<reference evidence="5 6" key="3">
    <citation type="journal article" date="2011" name="Nat. Chem. Biol.">
        <title>Reveromycin A biosynthesis uses RevG and RevJ for stereospecific spiroacetal formation.</title>
        <authorList>
            <person name="Takahashi S."/>
            <person name="Toyoda A."/>
            <person name="Sekiyama Y."/>
            <person name="Takagi H."/>
            <person name="Nogawa T."/>
            <person name="Uramoto M."/>
            <person name="Suzuki R."/>
            <person name="Koshino H."/>
            <person name="Kumano T."/>
            <person name="Panthee S."/>
            <person name="Dairi T."/>
            <person name="Ishikawa J."/>
            <person name="Ikeda H."/>
            <person name="Sakaki Y."/>
            <person name="Osada H."/>
        </authorList>
    </citation>
    <scope>NUCLEOTIDE SEQUENCE [LARGE SCALE GENOMIC DNA]</scope>
    <source>
        <strain evidence="5 6">SN-593</strain>
    </source>
</reference>
<keyword evidence="3" id="KW-0274">FAD</keyword>
<reference evidence="5 6" key="1">
    <citation type="journal article" date="2010" name="J. Bacteriol.">
        <title>Biochemical characterization of a novel indole prenyltransferase from Streptomyces sp. SN-593.</title>
        <authorList>
            <person name="Takahashi S."/>
            <person name="Takagi H."/>
            <person name="Toyoda A."/>
            <person name="Uramoto M."/>
            <person name="Nogawa T."/>
            <person name="Ueki M."/>
            <person name="Sakaki Y."/>
            <person name="Osada H."/>
        </authorList>
    </citation>
    <scope>NUCLEOTIDE SEQUENCE [LARGE SCALE GENOMIC DNA]</scope>
    <source>
        <strain evidence="5 6">SN-593</strain>
    </source>
</reference>
<dbReference type="InterPro" id="IPR050641">
    <property type="entry name" value="RIFMO-like"/>
</dbReference>
<dbReference type="PANTHER" id="PTHR43004">
    <property type="entry name" value="TRK SYSTEM POTASSIUM UPTAKE PROTEIN"/>
    <property type="match status" value="1"/>
</dbReference>
<accession>A0A7U3VT33</accession>
<gene>
    <name evidence="5" type="ORF">RVR_10208</name>
</gene>
<protein>
    <submittedName>
        <fullName evidence="5">Putative monooxygenase</fullName>
    </submittedName>
</protein>
<sequence length="520" mass="54807">MSDPILVVGAGPVGLAAAGELARRGVPVRIVDTLPVPTTESRAVIVHARSLEMLERVGVLDDIVASGIKSTCVEMHAGGRTLARFDLDIVDSAHPYSVLTAQTETERVLTEHLAAYGVEVERGVSLTGLEQTASGVHATLRGPGGAQQTVAASWLVGADGARSEVRRQVGTALEGSFHGERFLMGDVHAAHDFDKRSMYTFFSPHDGPLMVFPMKGDRMRLIAQIPTASTDAASQEWLQRIADERAAGRLRILDSLWLTCFEVHHAQVPRYRFGRVFLAGDAAHVHSPAGGQGMNTGLQDAFNLGWKLAAAHQGTASPTLLDSYHAERHPVAARVIEFSTRLTQASTLANPVAQKLRNAVLHTVTGIGPARRALAEETEETTLAYRDSPAVVRSTAHARIHSGDHLPDVPDTGLREALTKPTGHVLLTLGPLPALPDLPGVRQVLVAGTAAATDGFDAVVADPDRRAAARFGLASGRVMIRPDGYVGAIAEGDDPAPVAAYQALTTAAAATGSEAAAAPA</sequence>
<dbReference type="SUPFAM" id="SSF51905">
    <property type="entry name" value="FAD/NAD(P)-binding domain"/>
    <property type="match status" value="1"/>
</dbReference>
<dbReference type="RefSeq" id="WP_202238260.1">
    <property type="nucleotide sequence ID" value="NZ_AP018365.1"/>
</dbReference>
<evidence type="ECO:0000259" key="4">
    <source>
        <dbReference type="Pfam" id="PF01494"/>
    </source>
</evidence>